<dbReference type="PANTHER" id="PTHR43830">
    <property type="entry name" value="PROTEIN PSP1"/>
    <property type="match status" value="1"/>
</dbReference>
<accession>A0ABT1WPD6</accession>
<dbReference type="PANTHER" id="PTHR43830:SF3">
    <property type="entry name" value="PROTEIN PSP1"/>
    <property type="match status" value="1"/>
</dbReference>
<evidence type="ECO:0000259" key="1">
    <source>
        <dbReference type="PROSITE" id="PS51411"/>
    </source>
</evidence>
<comment type="caution">
    <text evidence="2">The sequence shown here is derived from an EMBL/GenBank/DDBJ whole genome shotgun (WGS) entry which is preliminary data.</text>
</comment>
<keyword evidence="3" id="KW-1185">Reference proteome</keyword>
<reference evidence="2" key="2">
    <citation type="journal article" date="2023" name="Curr. Microbiol.">
        <title>Granulicatella seriolae sp. nov., a Novel Facultative Anaerobe Isolated from Yellowtail Marine Fish.</title>
        <authorList>
            <person name="Lee M."/>
            <person name="Choi Y.J."/>
            <person name="Farooq A."/>
            <person name="Jeong J.B."/>
            <person name="Jung M.Y."/>
        </authorList>
    </citation>
    <scope>NUCLEOTIDE SEQUENCE</scope>
    <source>
        <strain evidence="2">S8</strain>
    </source>
</reference>
<evidence type="ECO:0000313" key="2">
    <source>
        <dbReference type="EMBL" id="MCQ9210401.1"/>
    </source>
</evidence>
<sequence>MKKGIGIRFEYLGPIYYYHSPSFELNVGDDVLIERNGLIEVGSVVCFKDDLQEDDFLESSVAFKRLLTEKDLKQVSRNAEEEVEIFSVTKQIVLEQNLDMKILKAAYTFDRDRLLIQFSAEKRIDFRQLVRDLAGRYHTRIELRQIGVRDEAKIIGGIGPCGRPLCCSSFLGDFTPVSIKMAKDQNLSLNPTKISGLCGRLMCCLSYENEVYESARKKMPDYGQFIDTPDGSGKVVGLNLLQMIVTVRLTNEDRSVELYYGGEEPQLV</sequence>
<proteinExistence type="predicted"/>
<protein>
    <submittedName>
        <fullName evidence="2">Stage 0 sporulation family protein</fullName>
    </submittedName>
</protein>
<gene>
    <name evidence="2" type="ORF">NPA36_07535</name>
</gene>
<evidence type="ECO:0000313" key="3">
    <source>
        <dbReference type="Proteomes" id="UP001059480"/>
    </source>
</evidence>
<dbReference type="PROSITE" id="PS51411">
    <property type="entry name" value="PSP1_C"/>
    <property type="match status" value="1"/>
</dbReference>
<dbReference type="NCBIfam" id="NF041131">
    <property type="entry name" value="RicT_YaaT_fam"/>
    <property type="match status" value="1"/>
</dbReference>
<reference evidence="2" key="3">
    <citation type="journal article" date="2023" name="Microbiol. Resour. Announc.">
        <title>Draft Genome Sequence of Granulicatella sp. Strain S8, Isolated from a Marine Fish, Seriola quinqueradiata.</title>
        <authorList>
            <person name="Lee M."/>
            <person name="Farooq A."/>
            <person name="Jeong J.B."/>
            <person name="Jung M.Y."/>
        </authorList>
    </citation>
    <scope>NUCLEOTIDE SEQUENCE</scope>
    <source>
        <strain evidence="2">S8</strain>
    </source>
</reference>
<dbReference type="Proteomes" id="UP001059480">
    <property type="component" value="Unassembled WGS sequence"/>
</dbReference>
<dbReference type="EMBL" id="JANHNZ010000007">
    <property type="protein sequence ID" value="MCQ9210401.1"/>
    <property type="molecule type" value="Genomic_DNA"/>
</dbReference>
<dbReference type="RefSeq" id="WP_256945514.1">
    <property type="nucleotide sequence ID" value="NZ_JANHNZ010000007.1"/>
</dbReference>
<dbReference type="InterPro" id="IPR047767">
    <property type="entry name" value="PSP1-like"/>
</dbReference>
<reference evidence="2" key="1">
    <citation type="submission" date="2022-07" db="EMBL/GenBank/DDBJ databases">
        <authorList>
            <person name="Jung M.-Y."/>
            <person name="Lee M."/>
        </authorList>
    </citation>
    <scope>NUCLEOTIDE SEQUENCE</scope>
    <source>
        <strain evidence="2">S8</strain>
    </source>
</reference>
<dbReference type="Pfam" id="PF04468">
    <property type="entry name" value="PSP1"/>
    <property type="match status" value="1"/>
</dbReference>
<feature type="domain" description="PSP1 C-terminal" evidence="1">
    <location>
        <begin position="61"/>
        <end position="146"/>
    </location>
</feature>
<organism evidence="2 3">
    <name type="scientific">Granulicatella seriolae</name>
    <dbReference type="NCBI Taxonomy" id="2967226"/>
    <lineage>
        <taxon>Bacteria</taxon>
        <taxon>Bacillati</taxon>
        <taxon>Bacillota</taxon>
        <taxon>Bacilli</taxon>
        <taxon>Lactobacillales</taxon>
        <taxon>Carnobacteriaceae</taxon>
        <taxon>Granulicatella</taxon>
    </lineage>
</organism>
<dbReference type="InterPro" id="IPR007557">
    <property type="entry name" value="PSP1_C"/>
</dbReference>
<name>A0ABT1WPD6_9LACT</name>